<dbReference type="Gene3D" id="3.40.630.30">
    <property type="match status" value="1"/>
</dbReference>
<dbReference type="InterPro" id="IPR016181">
    <property type="entry name" value="Acyl_CoA_acyltransferase"/>
</dbReference>
<dbReference type="GO" id="GO:0016747">
    <property type="term" value="F:acyltransferase activity, transferring groups other than amino-acyl groups"/>
    <property type="evidence" value="ECO:0007669"/>
    <property type="project" value="InterPro"/>
</dbReference>
<sequence length="155" mass="16969">MGDIMSGSTSLIVRTVTLEDAAAIHSLNSQALKYDYPLADTRRRIESIASRPSSAILVACRGGQVVGYVQGDILEATYTAPMVKIEALAVNADQRYLGVGRALMHSIEQWAGHHGVDDILLNSGEERTGAHDFYAAIGYERGKKEVHFTRHLRTE</sequence>
<dbReference type="KEGG" id="bfk:QN062_02110"/>
<dbReference type="PANTHER" id="PTHR43877">
    <property type="entry name" value="AMINOALKYLPHOSPHONATE N-ACETYLTRANSFERASE-RELATED-RELATED"/>
    <property type="match status" value="1"/>
</dbReference>
<name>A0AB39UG73_9BIFI</name>
<dbReference type="Pfam" id="PF00583">
    <property type="entry name" value="Acetyltransf_1"/>
    <property type="match status" value="1"/>
</dbReference>
<proteinExistence type="predicted"/>
<organism evidence="5">
    <name type="scientific">Bifidobacterium fermentum</name>
    <dbReference type="NCBI Taxonomy" id="3059035"/>
    <lineage>
        <taxon>Bacteria</taxon>
        <taxon>Bacillati</taxon>
        <taxon>Actinomycetota</taxon>
        <taxon>Actinomycetes</taxon>
        <taxon>Bifidobacteriales</taxon>
        <taxon>Bifidobacteriaceae</taxon>
        <taxon>Bifidobacterium</taxon>
    </lineage>
</organism>
<evidence type="ECO:0000313" key="5">
    <source>
        <dbReference type="EMBL" id="XDS47934.1"/>
    </source>
</evidence>
<dbReference type="InterPro" id="IPR050832">
    <property type="entry name" value="Bact_Acetyltransf"/>
</dbReference>
<dbReference type="SUPFAM" id="SSF55729">
    <property type="entry name" value="Acyl-CoA N-acyltransferases (Nat)"/>
    <property type="match status" value="1"/>
</dbReference>
<evidence type="ECO:0000313" key="6">
    <source>
        <dbReference type="EMBL" id="XDS51011.1"/>
    </source>
</evidence>
<dbReference type="PROSITE" id="PS51186">
    <property type="entry name" value="GNAT"/>
    <property type="match status" value="1"/>
</dbReference>
<accession>A0AB39UG73</accession>
<keyword evidence="2" id="KW-0012">Acyltransferase</keyword>
<dbReference type="AlphaFoldDB" id="A0AB39UG73"/>
<evidence type="ECO:0000259" key="3">
    <source>
        <dbReference type="PROSITE" id="PS51186"/>
    </source>
</evidence>
<dbReference type="EMBL" id="CP129683">
    <property type="protein sequence ID" value="XDS51011.1"/>
    <property type="molecule type" value="Genomic_DNA"/>
</dbReference>
<dbReference type="CDD" id="cd04301">
    <property type="entry name" value="NAT_SF"/>
    <property type="match status" value="1"/>
</dbReference>
<gene>
    <name evidence="6" type="ORF">QN062_02110</name>
    <name evidence="5" type="ORF">QN216_06115</name>
    <name evidence="4" type="ORF">QN217_04335</name>
</gene>
<keyword evidence="1" id="KW-0808">Transferase</keyword>
<evidence type="ECO:0000256" key="2">
    <source>
        <dbReference type="ARBA" id="ARBA00023315"/>
    </source>
</evidence>
<dbReference type="EMBL" id="CP129675">
    <property type="protein sequence ID" value="XDS47358.1"/>
    <property type="molecule type" value="Genomic_DNA"/>
</dbReference>
<dbReference type="InterPro" id="IPR000182">
    <property type="entry name" value="GNAT_dom"/>
</dbReference>
<evidence type="ECO:0000313" key="4">
    <source>
        <dbReference type="EMBL" id="XDS47358.1"/>
    </source>
</evidence>
<reference evidence="5" key="1">
    <citation type="submission" date="2023-07" db="EMBL/GenBank/DDBJ databases">
        <title>Bifidobacterium aquikefiriaerophilum sp. nov. and Bifidobacterium eccum sp. nov., isolated from water kefir.</title>
        <authorList>
            <person name="Breselge S."/>
            <person name="Bellassi P."/>
            <person name="Barcenilla C."/>
            <person name="Alvarez-Ordonez A."/>
            <person name="Morelli L."/>
            <person name="Cotter P.D."/>
        </authorList>
    </citation>
    <scope>NUCLEOTIDE SEQUENCE</scope>
    <source>
        <strain evidence="6">WK012_4_13</strain>
        <strain evidence="5">WK013_4_14</strain>
        <strain evidence="4">WK048_4_13</strain>
    </source>
</reference>
<dbReference type="EMBL" id="CP129682">
    <property type="protein sequence ID" value="XDS47934.1"/>
    <property type="molecule type" value="Genomic_DNA"/>
</dbReference>
<evidence type="ECO:0000256" key="1">
    <source>
        <dbReference type="ARBA" id="ARBA00022679"/>
    </source>
</evidence>
<feature type="domain" description="N-acetyltransferase" evidence="3">
    <location>
        <begin position="11"/>
        <end position="155"/>
    </location>
</feature>
<dbReference type="RefSeq" id="WP_369341974.1">
    <property type="nucleotide sequence ID" value="NZ_CP129675.1"/>
</dbReference>
<protein>
    <submittedName>
        <fullName evidence="5">GNAT family N-acetyltransferase</fullName>
    </submittedName>
</protein>